<dbReference type="InterPro" id="IPR029063">
    <property type="entry name" value="SAM-dependent_MTases_sf"/>
</dbReference>
<dbReference type="GO" id="GO:0008757">
    <property type="term" value="F:S-adenosylmethionine-dependent methyltransferase activity"/>
    <property type="evidence" value="ECO:0007669"/>
    <property type="project" value="InterPro"/>
</dbReference>
<dbReference type="OrthoDB" id="5511956at2"/>
<comment type="caution">
    <text evidence="3">The sequence shown here is derived from an EMBL/GenBank/DDBJ whole genome shotgun (WGS) entry which is preliminary data.</text>
</comment>
<dbReference type="Pfam" id="PF08241">
    <property type="entry name" value="Methyltransf_11"/>
    <property type="match status" value="1"/>
</dbReference>
<feature type="region of interest" description="Disordered" evidence="1">
    <location>
        <begin position="407"/>
        <end position="655"/>
    </location>
</feature>
<dbReference type="RefSeq" id="WP_146156394.1">
    <property type="nucleotide sequence ID" value="NZ_PVNK01000290.1"/>
</dbReference>
<proteinExistence type="predicted"/>
<protein>
    <recommendedName>
        <fullName evidence="2">Methyltransferase type 11 domain-containing protein</fullName>
    </recommendedName>
</protein>
<dbReference type="Proteomes" id="UP000237968">
    <property type="component" value="Unassembled WGS sequence"/>
</dbReference>
<feature type="compositionally biased region" description="Pro residues" evidence="1">
    <location>
        <begin position="709"/>
        <end position="720"/>
    </location>
</feature>
<organism evidence="3 4">
    <name type="scientific">Enhygromyxa salina</name>
    <dbReference type="NCBI Taxonomy" id="215803"/>
    <lineage>
        <taxon>Bacteria</taxon>
        <taxon>Pseudomonadati</taxon>
        <taxon>Myxococcota</taxon>
        <taxon>Polyangia</taxon>
        <taxon>Nannocystales</taxon>
        <taxon>Nannocystaceae</taxon>
        <taxon>Enhygromyxa</taxon>
    </lineage>
</organism>
<sequence>MSNPRSTAASVREQKLARVIDREVAPIWHDRFARLLMRELPSEPETFALDIHSGPGHTTAELLQRLDESSRIVALGRDPWLMQVSKTRVRPEWKRRVYFKSGDIDDVTGMNDDTYDLAVANLVLGEQVVEWQPALAELVRVTKPGGQVMTTLPLYGTWQEVEDLFEEMLRDEGMRREVATLQKLRRRRPKPSQLVTGLEALGFSERDFVVEHERFELLFRSGREFLFSPVIEHGPLRLWKAIIGRAEKPQALFWRFKEAIDTYYAGHVLAVTVVAGLVRLRVPDQSGASFAAGYWSRYPSLAKLWGVGGDEALDGSDDDLEFDLDLDIDLDESDAAPSAPGPDDSASALDTLEPGSGFADGGRGFADMEVSGANELPAVEDVALDGGDDPFAGLLEELDAEAAAEAELAAEDAEVEATIQPRKHAASGRAATLGTMEHPPVPLDAGQSQAPVRKPGESGVSRRPSGSRQPGESGVSRRPPGLSRQPGESGVSPRPPGLAPKPGESGTGPIASKSGTHRRGGSLASRLPGRKSGESGASPLPGKLPPPPSADAPKLPPPKPLGGGSLASKLPRRAGSSGVAPIPPIPGAQSEVVPPPGKTRPKASGTKSLLARLPKREGSGAGKGPVAPPSTGSGGAGTGPAPRVTKPGEADPFAAMLDDEELEEIDDIDDIEELPGDSLIHGEFDDDEDIADAFDRISPDPAASQSGVLPPPPPPPRKKK</sequence>
<dbReference type="Gene3D" id="3.40.50.150">
    <property type="entry name" value="Vaccinia Virus protein VP39"/>
    <property type="match status" value="1"/>
</dbReference>
<name>A0A2S9XBN4_9BACT</name>
<dbReference type="EMBL" id="PVNK01000290">
    <property type="protein sequence ID" value="PRP90256.1"/>
    <property type="molecule type" value="Genomic_DNA"/>
</dbReference>
<evidence type="ECO:0000256" key="1">
    <source>
        <dbReference type="SAM" id="MobiDB-lite"/>
    </source>
</evidence>
<evidence type="ECO:0000313" key="3">
    <source>
        <dbReference type="EMBL" id="PRP90256.1"/>
    </source>
</evidence>
<accession>A0A2S9XBN4</accession>
<gene>
    <name evidence="3" type="ORF">ENSA5_66690</name>
</gene>
<feature type="domain" description="Methyltransferase type 11" evidence="2">
    <location>
        <begin position="49"/>
        <end position="149"/>
    </location>
</feature>
<dbReference type="InterPro" id="IPR013216">
    <property type="entry name" value="Methyltransf_11"/>
</dbReference>
<evidence type="ECO:0000313" key="4">
    <source>
        <dbReference type="Proteomes" id="UP000237968"/>
    </source>
</evidence>
<evidence type="ECO:0000259" key="2">
    <source>
        <dbReference type="Pfam" id="PF08241"/>
    </source>
</evidence>
<feature type="region of interest" description="Disordered" evidence="1">
    <location>
        <begin position="672"/>
        <end position="720"/>
    </location>
</feature>
<reference evidence="3 4" key="1">
    <citation type="submission" date="2018-03" db="EMBL/GenBank/DDBJ databases">
        <title>Draft Genome Sequences of the Obligatory Marine Myxobacteria Enhygromyxa salina SWB005.</title>
        <authorList>
            <person name="Poehlein A."/>
            <person name="Moghaddam J.A."/>
            <person name="Harms H."/>
            <person name="Alanjari M."/>
            <person name="Koenig G.M."/>
            <person name="Daniel R."/>
            <person name="Schaeberle T.F."/>
        </authorList>
    </citation>
    <scope>NUCLEOTIDE SEQUENCE [LARGE SCALE GENOMIC DNA]</scope>
    <source>
        <strain evidence="3 4">SWB005</strain>
    </source>
</reference>
<feature type="region of interest" description="Disordered" evidence="1">
    <location>
        <begin position="331"/>
        <end position="366"/>
    </location>
</feature>
<dbReference type="SUPFAM" id="SSF53335">
    <property type="entry name" value="S-adenosyl-L-methionine-dependent methyltransferases"/>
    <property type="match status" value="1"/>
</dbReference>
<dbReference type="AlphaFoldDB" id="A0A2S9XBN4"/>
<dbReference type="CDD" id="cd02440">
    <property type="entry name" value="AdoMet_MTases"/>
    <property type="match status" value="1"/>
</dbReference>
<feature type="compositionally biased region" description="Low complexity" evidence="1">
    <location>
        <begin position="335"/>
        <end position="348"/>
    </location>
</feature>
<feature type="compositionally biased region" description="Pro residues" evidence="1">
    <location>
        <begin position="542"/>
        <end position="560"/>
    </location>
</feature>
<keyword evidence="4" id="KW-1185">Reference proteome</keyword>